<dbReference type="InterPro" id="IPR027417">
    <property type="entry name" value="P-loop_NTPase"/>
</dbReference>
<feature type="transmembrane region" description="Helical" evidence="10">
    <location>
        <begin position="623"/>
        <end position="645"/>
    </location>
</feature>
<feature type="region of interest" description="Disordered" evidence="9">
    <location>
        <begin position="313"/>
        <end position="343"/>
    </location>
</feature>
<organism evidence="12">
    <name type="scientific">Darwinula stevensoni</name>
    <dbReference type="NCBI Taxonomy" id="69355"/>
    <lineage>
        <taxon>Eukaryota</taxon>
        <taxon>Metazoa</taxon>
        <taxon>Ecdysozoa</taxon>
        <taxon>Arthropoda</taxon>
        <taxon>Crustacea</taxon>
        <taxon>Oligostraca</taxon>
        <taxon>Ostracoda</taxon>
        <taxon>Podocopa</taxon>
        <taxon>Podocopida</taxon>
        <taxon>Darwinulocopina</taxon>
        <taxon>Darwinuloidea</taxon>
        <taxon>Darwinulidae</taxon>
        <taxon>Darwinula</taxon>
    </lineage>
</organism>
<dbReference type="Gene3D" id="3.40.50.300">
    <property type="entry name" value="P-loop containing nucleotide triphosphate hydrolases"/>
    <property type="match status" value="1"/>
</dbReference>
<dbReference type="FunFam" id="3.40.50.300:FF:001077">
    <property type="entry name" value="Uncharacterized protein, isoform A"/>
    <property type="match status" value="1"/>
</dbReference>
<dbReference type="InterPro" id="IPR050352">
    <property type="entry name" value="ABCG_transporters"/>
</dbReference>
<gene>
    <name evidence="12" type="ORF">DSTB1V02_LOCUS9347</name>
</gene>
<dbReference type="InterPro" id="IPR017871">
    <property type="entry name" value="ABC_transporter-like_CS"/>
</dbReference>
<evidence type="ECO:0000256" key="3">
    <source>
        <dbReference type="ARBA" id="ARBA00022448"/>
    </source>
</evidence>
<evidence type="ECO:0000313" key="13">
    <source>
        <dbReference type="Proteomes" id="UP000677054"/>
    </source>
</evidence>
<evidence type="ECO:0000256" key="9">
    <source>
        <dbReference type="SAM" id="MobiDB-lite"/>
    </source>
</evidence>
<dbReference type="Proteomes" id="UP000677054">
    <property type="component" value="Unassembled WGS sequence"/>
</dbReference>
<keyword evidence="3" id="KW-0813">Transport</keyword>
<dbReference type="Pfam" id="PF00005">
    <property type="entry name" value="ABC_tran"/>
    <property type="match status" value="1"/>
</dbReference>
<evidence type="ECO:0000259" key="11">
    <source>
        <dbReference type="PROSITE" id="PS50893"/>
    </source>
</evidence>
<dbReference type="SUPFAM" id="SSF52540">
    <property type="entry name" value="P-loop containing nucleoside triphosphate hydrolases"/>
    <property type="match status" value="1"/>
</dbReference>
<evidence type="ECO:0000313" key="12">
    <source>
        <dbReference type="EMBL" id="CAD7249557.1"/>
    </source>
</evidence>
<evidence type="ECO:0000256" key="7">
    <source>
        <dbReference type="ARBA" id="ARBA00022989"/>
    </source>
</evidence>
<dbReference type="SMART" id="SM00382">
    <property type="entry name" value="AAA"/>
    <property type="match status" value="1"/>
</dbReference>
<dbReference type="AlphaFoldDB" id="A0A7R9A8R3"/>
<dbReference type="GO" id="GO:0016887">
    <property type="term" value="F:ATP hydrolysis activity"/>
    <property type="evidence" value="ECO:0007669"/>
    <property type="project" value="InterPro"/>
</dbReference>
<feature type="transmembrane region" description="Helical" evidence="10">
    <location>
        <begin position="588"/>
        <end position="611"/>
    </location>
</feature>
<evidence type="ECO:0000256" key="8">
    <source>
        <dbReference type="ARBA" id="ARBA00023136"/>
    </source>
</evidence>
<sequence>MNGCCDAGLPQSTGEVWVKRKEPPGGLSLLSATNPMDITYSGVHYWVRDGRRGMKEILKGLDGRIKPGELTAIMGPSGAGKSSLMNVLAGYRVKGVTGKVEVNGRERDLRVFRHLSTYIPQQDHVIPTLTVMESMLVAASLKLPSSVSHKDKLTAVEEILKHLGIQHCAETKAWHLSGGQRKRLCIAMELVNNPPVLFLDEPTSGLDSSTCLQCVSLLRMLAHEGRTVICTIHHPSAKILEMFDHLILLTEGLCLYHGTISSMVPYLRRFGLDCPPYHNPADFVMEVAVGDNGREAMNALFAAAKAEATMPPELEGPALQTPLRLEGEPPPSAAASGGKPPGAWASHPCGMSLTQWWQQHRGMRKGSPLPSALPSHEFSHLVVESGGVSRYHGCHPCPLCFTIPSKAISKSKIEKIPFLGSLLRNLESGSPTGLWTRLKGSVGRTETKPQPADAAVAEYAVSFAMQVKCLYLRFNKTNSRDRILMHIRLGAHILVALFLGTLFSNLGDSANNVFRNVGSLFFSILFVVYGSMMPTVITSIGIPRAAERDAEQVVLPEGIPRGQDALRHPLRRERPRPPPSPFRALHPLIPSVMCPQALCTFVYLVICYFMTAQPMDADRFLRYLALSVYVALVAQTLGFMIGTIFPIQVMRISLKEDVDELFYQAQAGLTTKKHRLSAESCINGPMSIGEGSRFRFSIVTTFSTLQTAVFLSPVIALPFVLFSGFLLSVKSIPGYLRWLSHLSFLKYYFEGTMSCIYGFNRPDLQCNEPYCHFKDPDRFLREMGLEEYVYWRDFWVLLLYNVILRLLAYFVLRWRLHRAR</sequence>
<evidence type="ECO:0000256" key="4">
    <source>
        <dbReference type="ARBA" id="ARBA00022692"/>
    </source>
</evidence>
<dbReference type="GO" id="GO:0005886">
    <property type="term" value="C:plasma membrane"/>
    <property type="evidence" value="ECO:0007669"/>
    <property type="project" value="TreeGrafter"/>
</dbReference>
<dbReference type="CDD" id="cd03213">
    <property type="entry name" value="ABCG_EPDR"/>
    <property type="match status" value="1"/>
</dbReference>
<accession>A0A7R9A8R3</accession>
<dbReference type="InterPro" id="IPR013525">
    <property type="entry name" value="ABC2_TM"/>
</dbReference>
<keyword evidence="8 10" id="KW-0472">Membrane</keyword>
<keyword evidence="5" id="KW-0547">Nucleotide-binding</keyword>
<evidence type="ECO:0000256" key="5">
    <source>
        <dbReference type="ARBA" id="ARBA00022741"/>
    </source>
</evidence>
<dbReference type="InterPro" id="IPR043926">
    <property type="entry name" value="ABCG_dom"/>
</dbReference>
<evidence type="ECO:0000256" key="10">
    <source>
        <dbReference type="SAM" id="Phobius"/>
    </source>
</evidence>
<dbReference type="PANTHER" id="PTHR48041:SF78">
    <property type="entry name" value="ABC TRANSPORTER EXPRESSED IN TRACHEA, ISOFORM A"/>
    <property type="match status" value="1"/>
</dbReference>
<keyword evidence="7 10" id="KW-1133">Transmembrane helix</keyword>
<comment type="subcellular location">
    <subcellularLocation>
        <location evidence="1">Membrane</location>
        <topology evidence="1">Multi-pass membrane protein</topology>
    </subcellularLocation>
</comment>
<dbReference type="PANTHER" id="PTHR48041">
    <property type="entry name" value="ABC TRANSPORTER G FAMILY MEMBER 28"/>
    <property type="match status" value="1"/>
</dbReference>
<feature type="domain" description="ABC transporter" evidence="11">
    <location>
        <begin position="33"/>
        <end position="276"/>
    </location>
</feature>
<keyword evidence="6" id="KW-0067">ATP-binding</keyword>
<name>A0A7R9A8R3_9CRUS</name>
<dbReference type="GO" id="GO:0140359">
    <property type="term" value="F:ABC-type transporter activity"/>
    <property type="evidence" value="ECO:0007669"/>
    <property type="project" value="InterPro"/>
</dbReference>
<dbReference type="Pfam" id="PF01061">
    <property type="entry name" value="ABC2_membrane"/>
    <property type="match status" value="3"/>
</dbReference>
<comment type="similarity">
    <text evidence="2">Belongs to the ABC transporter superfamily. ABCG family. Eye pigment precursor importer (TC 3.A.1.204) subfamily.</text>
</comment>
<feature type="compositionally biased region" description="Low complexity" evidence="9">
    <location>
        <begin position="333"/>
        <end position="343"/>
    </location>
</feature>
<evidence type="ECO:0000256" key="1">
    <source>
        <dbReference type="ARBA" id="ARBA00004141"/>
    </source>
</evidence>
<keyword evidence="4 10" id="KW-0812">Transmembrane</keyword>
<dbReference type="OrthoDB" id="66620at2759"/>
<feature type="transmembrane region" description="Helical" evidence="10">
    <location>
        <begin position="794"/>
        <end position="812"/>
    </location>
</feature>
<evidence type="ECO:0000256" key="2">
    <source>
        <dbReference type="ARBA" id="ARBA00005814"/>
    </source>
</evidence>
<dbReference type="InterPro" id="IPR003439">
    <property type="entry name" value="ABC_transporter-like_ATP-bd"/>
</dbReference>
<feature type="transmembrane region" description="Helical" evidence="10">
    <location>
        <begin position="708"/>
        <end position="729"/>
    </location>
</feature>
<evidence type="ECO:0000256" key="6">
    <source>
        <dbReference type="ARBA" id="ARBA00022840"/>
    </source>
</evidence>
<dbReference type="PROSITE" id="PS50893">
    <property type="entry name" value="ABC_TRANSPORTER_2"/>
    <property type="match status" value="1"/>
</dbReference>
<proteinExistence type="inferred from homology"/>
<dbReference type="PROSITE" id="PS00211">
    <property type="entry name" value="ABC_TRANSPORTER_1"/>
    <property type="match status" value="1"/>
</dbReference>
<protein>
    <recommendedName>
        <fullName evidence="11">ABC transporter domain-containing protein</fullName>
    </recommendedName>
</protein>
<keyword evidence="13" id="KW-1185">Reference proteome</keyword>
<feature type="non-terminal residue" evidence="12">
    <location>
        <position position="1"/>
    </location>
</feature>
<feature type="transmembrane region" description="Helical" evidence="10">
    <location>
        <begin position="489"/>
        <end position="507"/>
    </location>
</feature>
<dbReference type="GO" id="GO:0005524">
    <property type="term" value="F:ATP binding"/>
    <property type="evidence" value="ECO:0007669"/>
    <property type="project" value="UniProtKB-KW"/>
</dbReference>
<dbReference type="Pfam" id="PF19055">
    <property type="entry name" value="ABC2_membrane_7"/>
    <property type="match status" value="1"/>
</dbReference>
<dbReference type="InterPro" id="IPR003593">
    <property type="entry name" value="AAA+_ATPase"/>
</dbReference>
<reference evidence="12" key="1">
    <citation type="submission" date="2020-11" db="EMBL/GenBank/DDBJ databases">
        <authorList>
            <person name="Tran Van P."/>
        </authorList>
    </citation>
    <scope>NUCLEOTIDE SEQUENCE</scope>
</reference>
<feature type="transmembrane region" description="Helical" evidence="10">
    <location>
        <begin position="519"/>
        <end position="542"/>
    </location>
</feature>
<dbReference type="EMBL" id="CAJPEV010002358">
    <property type="protein sequence ID" value="CAG0896637.1"/>
    <property type="molecule type" value="Genomic_DNA"/>
</dbReference>
<dbReference type="EMBL" id="LR901875">
    <property type="protein sequence ID" value="CAD7249557.1"/>
    <property type="molecule type" value="Genomic_DNA"/>
</dbReference>